<dbReference type="Proteomes" id="UP000095495">
    <property type="component" value="Unassembled WGS sequence"/>
</dbReference>
<evidence type="ECO:0000313" key="3">
    <source>
        <dbReference type="Proteomes" id="UP000095495"/>
    </source>
</evidence>
<gene>
    <name evidence="2" type="ORF">ERS852420_00458</name>
</gene>
<evidence type="ECO:0000313" key="2">
    <source>
        <dbReference type="EMBL" id="CUM75708.1"/>
    </source>
</evidence>
<organism evidence="2 3">
    <name type="scientific">Roseburia faecis</name>
    <dbReference type="NCBI Taxonomy" id="301302"/>
    <lineage>
        <taxon>Bacteria</taxon>
        <taxon>Bacillati</taxon>
        <taxon>Bacillota</taxon>
        <taxon>Clostridia</taxon>
        <taxon>Lachnospirales</taxon>
        <taxon>Lachnospiraceae</taxon>
        <taxon>Roseburia</taxon>
    </lineage>
</organism>
<feature type="transmembrane region" description="Helical" evidence="1">
    <location>
        <begin position="30"/>
        <end position="51"/>
    </location>
</feature>
<protein>
    <submittedName>
        <fullName evidence="2">Uncharacterized protein</fullName>
    </submittedName>
</protein>
<name>A0A173REI1_9FIRM</name>
<keyword evidence="1" id="KW-1133">Transmembrane helix</keyword>
<dbReference type="RefSeq" id="WP_055261134.1">
    <property type="nucleotide sequence ID" value="NZ_CYXV01000002.1"/>
</dbReference>
<dbReference type="AlphaFoldDB" id="A0A173REI1"/>
<keyword evidence="1" id="KW-0472">Membrane</keyword>
<reference evidence="2 3" key="1">
    <citation type="submission" date="2015-09" db="EMBL/GenBank/DDBJ databases">
        <authorList>
            <consortium name="Pathogen Informatics"/>
        </authorList>
    </citation>
    <scope>NUCLEOTIDE SEQUENCE [LARGE SCALE GENOMIC DNA]</scope>
    <source>
        <strain evidence="2 3">2789STDY5608863</strain>
    </source>
</reference>
<dbReference type="EMBL" id="CYXV01000002">
    <property type="protein sequence ID" value="CUM75708.1"/>
    <property type="molecule type" value="Genomic_DNA"/>
</dbReference>
<sequence length="76" mass="8665">MKKVIQFIIGAVAMEYSLVAACYMDSEGAVGDVSATKFVAGAVIAAIMYYWSEVDRKRAELDKRIKRKRRMREDAW</sequence>
<keyword evidence="1" id="KW-0812">Transmembrane</keyword>
<accession>A0A173REI1</accession>
<proteinExistence type="predicted"/>
<evidence type="ECO:0000256" key="1">
    <source>
        <dbReference type="SAM" id="Phobius"/>
    </source>
</evidence>